<dbReference type="OrthoDB" id="10397945at2759"/>
<accession>A0A2H3DAK5</accession>
<name>A0A2H3DAK5_ARMGA</name>
<dbReference type="AlphaFoldDB" id="A0A2H3DAK5"/>
<feature type="region of interest" description="Disordered" evidence="1">
    <location>
        <begin position="244"/>
        <end position="306"/>
    </location>
</feature>
<evidence type="ECO:0000313" key="2">
    <source>
        <dbReference type="EMBL" id="PBK92271.1"/>
    </source>
</evidence>
<dbReference type="STRING" id="47427.A0A2H3DAK5"/>
<organism evidence="2 3">
    <name type="scientific">Armillaria gallica</name>
    <name type="common">Bulbous honey fungus</name>
    <name type="synonym">Armillaria bulbosa</name>
    <dbReference type="NCBI Taxonomy" id="47427"/>
    <lineage>
        <taxon>Eukaryota</taxon>
        <taxon>Fungi</taxon>
        <taxon>Dikarya</taxon>
        <taxon>Basidiomycota</taxon>
        <taxon>Agaricomycotina</taxon>
        <taxon>Agaricomycetes</taxon>
        <taxon>Agaricomycetidae</taxon>
        <taxon>Agaricales</taxon>
        <taxon>Marasmiineae</taxon>
        <taxon>Physalacriaceae</taxon>
        <taxon>Armillaria</taxon>
    </lineage>
</organism>
<dbReference type="InParanoid" id="A0A2H3DAK5"/>
<dbReference type="Proteomes" id="UP000217790">
    <property type="component" value="Unassembled WGS sequence"/>
</dbReference>
<feature type="compositionally biased region" description="Low complexity" evidence="1">
    <location>
        <begin position="63"/>
        <end position="78"/>
    </location>
</feature>
<sequence>MGSENSLACLSPDISTESSLTESPIATVIGLLLPEMEKEHKERPYIYIDLTTPPGSPSSASVTRSISPTSTSPTRPSTPTIIDLLTPNHSPSNSPAALSTLTVLALRQDSSDIWDTVSSIPDLEASSAVAELAGNDKNTNNSHPCSLLSLFMSVAVSPPSPSPATDGNTSHSLAKPAINFTPVIDDQHLFDTDLASTLRAQHHLTAPDTPLLREETPRKKTLMSKSFTPATPTLIPTSIFKKPALAPNTSKKPLPLDPSAPTNWKKKTTPISLDEDDPFRRMGYQSPDDEYTPTSSKIPSAAKTPTAKTAFNKSDPLRDIGMECINFIPTNTTPSLPLAPTSPSKSSLKVLVSRAAAMHKKQPTAYWVVTRGRVMGIFDSFDDVQLSIEGITDPIVTDFKSDLQVYLAWEHAWMSQKLADRAAPQATVPGDRFGPIDTKLDLENPLLAKLYWVVMEGINPGITNDISKASLMVGENVPNVVYATLDFIEAMKMAVKGIHQLNSQSFDWLMYLTSRAARHNRIIQLYGFRVQYTCRTHRYF</sequence>
<dbReference type="EMBL" id="KZ293659">
    <property type="protein sequence ID" value="PBK92271.1"/>
    <property type="molecule type" value="Genomic_DNA"/>
</dbReference>
<proteinExistence type="predicted"/>
<gene>
    <name evidence="2" type="ORF">ARMGADRAFT_1031158</name>
</gene>
<feature type="region of interest" description="Disordered" evidence="1">
    <location>
        <begin position="50"/>
        <end position="78"/>
    </location>
</feature>
<protein>
    <submittedName>
        <fullName evidence="2">Uncharacterized protein</fullName>
    </submittedName>
</protein>
<evidence type="ECO:0000313" key="3">
    <source>
        <dbReference type="Proteomes" id="UP000217790"/>
    </source>
</evidence>
<keyword evidence="3" id="KW-1185">Reference proteome</keyword>
<evidence type="ECO:0000256" key="1">
    <source>
        <dbReference type="SAM" id="MobiDB-lite"/>
    </source>
</evidence>
<reference evidence="3" key="1">
    <citation type="journal article" date="2017" name="Nat. Ecol. Evol.">
        <title>Genome expansion and lineage-specific genetic innovations in the forest pathogenic fungi Armillaria.</title>
        <authorList>
            <person name="Sipos G."/>
            <person name="Prasanna A.N."/>
            <person name="Walter M.C."/>
            <person name="O'Connor E."/>
            <person name="Balint B."/>
            <person name="Krizsan K."/>
            <person name="Kiss B."/>
            <person name="Hess J."/>
            <person name="Varga T."/>
            <person name="Slot J."/>
            <person name="Riley R."/>
            <person name="Boka B."/>
            <person name="Rigling D."/>
            <person name="Barry K."/>
            <person name="Lee J."/>
            <person name="Mihaltcheva S."/>
            <person name="LaButti K."/>
            <person name="Lipzen A."/>
            <person name="Waldron R."/>
            <person name="Moloney N.M."/>
            <person name="Sperisen C."/>
            <person name="Kredics L."/>
            <person name="Vagvoelgyi C."/>
            <person name="Patrignani A."/>
            <person name="Fitzpatrick D."/>
            <person name="Nagy I."/>
            <person name="Doyle S."/>
            <person name="Anderson J.B."/>
            <person name="Grigoriev I.V."/>
            <person name="Gueldener U."/>
            <person name="Muensterkoetter M."/>
            <person name="Nagy L.G."/>
        </authorList>
    </citation>
    <scope>NUCLEOTIDE SEQUENCE [LARGE SCALE GENOMIC DNA]</scope>
    <source>
        <strain evidence="3">Ar21-2</strain>
    </source>
</reference>